<dbReference type="InterPro" id="IPR021988">
    <property type="entry name" value="BMT1"/>
</dbReference>
<dbReference type="GeneID" id="92209325"/>
<dbReference type="Pfam" id="PF12141">
    <property type="entry name" value="BMT"/>
    <property type="match status" value="1"/>
</dbReference>
<keyword evidence="4" id="KW-0808">Transferase</keyword>
<name>A0ABP0ZRT1_9ASCO</name>
<keyword evidence="6" id="KW-0735">Signal-anchor</keyword>
<evidence type="ECO:0000256" key="10">
    <source>
        <dbReference type="SAM" id="MobiDB-lite"/>
    </source>
</evidence>
<dbReference type="Proteomes" id="UP001497383">
    <property type="component" value="Chromosome 5"/>
</dbReference>
<feature type="region of interest" description="Disordered" evidence="10">
    <location>
        <begin position="222"/>
        <end position="246"/>
    </location>
</feature>
<evidence type="ECO:0000256" key="5">
    <source>
        <dbReference type="ARBA" id="ARBA00022692"/>
    </source>
</evidence>
<keyword evidence="3" id="KW-0328">Glycosyltransferase</keyword>
<evidence type="ECO:0000256" key="9">
    <source>
        <dbReference type="ARBA" id="ARBA00023316"/>
    </source>
</evidence>
<sequence>MWIYLQTNPLARANAQVGPIRGGTEIIPFSTVTKNNHEHANIYIGFLRAHLKYCGCGQVMYRPNLYILQRDPVAGTFKALYLSSSISFDIPVFGWRNRKLLCSSNAPSALIPNGISSWVVDPVTGKDVLTLTLNVADENNEIVYLYNLKSLVEELLQDAEELGGDKLGETGESAVDAERTRNDQFMDCVVRASTKFCKNYGDEMTVLVLMEKAYAAFRKKEEEKEKLRKGTQTKDTKIQVEMEKKR</sequence>
<evidence type="ECO:0000313" key="12">
    <source>
        <dbReference type="Proteomes" id="UP001497383"/>
    </source>
</evidence>
<evidence type="ECO:0000256" key="3">
    <source>
        <dbReference type="ARBA" id="ARBA00022676"/>
    </source>
</evidence>
<dbReference type="RefSeq" id="XP_066831067.1">
    <property type="nucleotide sequence ID" value="XM_066974316.1"/>
</dbReference>
<keyword evidence="9" id="KW-0961">Cell wall biogenesis/degradation</keyword>
<evidence type="ECO:0000313" key="11">
    <source>
        <dbReference type="EMBL" id="CAK9440029.1"/>
    </source>
</evidence>
<proteinExistence type="inferred from homology"/>
<comment type="subcellular location">
    <subcellularLocation>
        <location evidence="1">Membrane</location>
        <topology evidence="1">Single-pass type II membrane protein</topology>
    </subcellularLocation>
</comment>
<evidence type="ECO:0000256" key="4">
    <source>
        <dbReference type="ARBA" id="ARBA00022679"/>
    </source>
</evidence>
<evidence type="ECO:0000256" key="8">
    <source>
        <dbReference type="ARBA" id="ARBA00023136"/>
    </source>
</evidence>
<keyword evidence="7" id="KW-1133">Transmembrane helix</keyword>
<evidence type="ECO:0000256" key="7">
    <source>
        <dbReference type="ARBA" id="ARBA00022989"/>
    </source>
</evidence>
<dbReference type="EMBL" id="OZ022409">
    <property type="protein sequence ID" value="CAK9440029.1"/>
    <property type="molecule type" value="Genomic_DNA"/>
</dbReference>
<keyword evidence="8" id="KW-0472">Membrane</keyword>
<accession>A0ABP0ZRT1</accession>
<gene>
    <name evidence="11" type="ORF">LODBEIA_P41290</name>
</gene>
<evidence type="ECO:0000256" key="6">
    <source>
        <dbReference type="ARBA" id="ARBA00022968"/>
    </source>
</evidence>
<keyword evidence="5" id="KW-0812">Transmembrane</keyword>
<keyword evidence="12" id="KW-1185">Reference proteome</keyword>
<evidence type="ECO:0000256" key="1">
    <source>
        <dbReference type="ARBA" id="ARBA00004606"/>
    </source>
</evidence>
<comment type="similarity">
    <text evidence="2">Belongs to the BMT family.</text>
</comment>
<organism evidence="11 12">
    <name type="scientific">Lodderomyces beijingensis</name>
    <dbReference type="NCBI Taxonomy" id="1775926"/>
    <lineage>
        <taxon>Eukaryota</taxon>
        <taxon>Fungi</taxon>
        <taxon>Dikarya</taxon>
        <taxon>Ascomycota</taxon>
        <taxon>Saccharomycotina</taxon>
        <taxon>Pichiomycetes</taxon>
        <taxon>Debaryomycetaceae</taxon>
        <taxon>Candida/Lodderomyces clade</taxon>
        <taxon>Lodderomyces</taxon>
    </lineage>
</organism>
<evidence type="ECO:0000256" key="2">
    <source>
        <dbReference type="ARBA" id="ARBA00009486"/>
    </source>
</evidence>
<reference evidence="11 12" key="1">
    <citation type="submission" date="2024-03" db="EMBL/GenBank/DDBJ databases">
        <authorList>
            <person name="Brejova B."/>
        </authorList>
    </citation>
    <scope>NUCLEOTIDE SEQUENCE [LARGE SCALE GENOMIC DNA]</scope>
    <source>
        <strain evidence="11 12">CBS 14171</strain>
    </source>
</reference>
<protein>
    <submittedName>
        <fullName evidence="11">Uncharacterized protein</fullName>
    </submittedName>
</protein>